<keyword evidence="2" id="KW-1185">Reference proteome</keyword>
<evidence type="ECO:0000313" key="2">
    <source>
        <dbReference type="Proteomes" id="UP000265703"/>
    </source>
</evidence>
<dbReference type="Proteomes" id="UP000265703">
    <property type="component" value="Unassembled WGS sequence"/>
</dbReference>
<reference evidence="1 2" key="1">
    <citation type="submission" date="2018-06" db="EMBL/GenBank/DDBJ databases">
        <title>Comparative genomics reveals the genomic features of Rhizophagus irregularis, R. cerebriforme, R. diaphanum and Gigaspora rosea, and their symbiotic lifestyle signature.</title>
        <authorList>
            <person name="Morin E."/>
            <person name="San Clemente H."/>
            <person name="Chen E.C.H."/>
            <person name="De La Providencia I."/>
            <person name="Hainaut M."/>
            <person name="Kuo A."/>
            <person name="Kohler A."/>
            <person name="Murat C."/>
            <person name="Tang N."/>
            <person name="Roy S."/>
            <person name="Loubradou J."/>
            <person name="Henrissat B."/>
            <person name="Grigoriev I.V."/>
            <person name="Corradi N."/>
            <person name="Roux C."/>
            <person name="Martin F.M."/>
        </authorList>
    </citation>
    <scope>NUCLEOTIDE SEQUENCE [LARGE SCALE GENOMIC DNA]</scope>
    <source>
        <strain evidence="1 2">DAOM 227022</strain>
    </source>
</reference>
<evidence type="ECO:0000313" key="1">
    <source>
        <dbReference type="EMBL" id="RIA85974.1"/>
    </source>
</evidence>
<dbReference type="EMBL" id="QKYT01000392">
    <property type="protein sequence ID" value="RIA85974.1"/>
    <property type="molecule type" value="Genomic_DNA"/>
</dbReference>
<gene>
    <name evidence="1" type="ORF">C1645_829978</name>
</gene>
<accession>A0A397STG8</accession>
<sequence>MEQENEDSLEIIEPDNILSFNKLAKDVADELVEFVEDVDNFIWTYLSSLILFEWEGLPVNEDMNIEEFFKDVVACELLKPELWEKNCCGKYVTFKLLNDINNEPAVKTINAFELMRTTSMLNYLPEFKLPAKNSWEQLRIDLNELIRTSGGGWIGKDNANNIGKKFVSDLTKSIWYVDSYIKNQENHLTQKNCEIIIKF</sequence>
<dbReference type="AlphaFoldDB" id="A0A397STG8"/>
<organism evidence="1 2">
    <name type="scientific">Glomus cerebriforme</name>
    <dbReference type="NCBI Taxonomy" id="658196"/>
    <lineage>
        <taxon>Eukaryota</taxon>
        <taxon>Fungi</taxon>
        <taxon>Fungi incertae sedis</taxon>
        <taxon>Mucoromycota</taxon>
        <taxon>Glomeromycotina</taxon>
        <taxon>Glomeromycetes</taxon>
        <taxon>Glomerales</taxon>
        <taxon>Glomeraceae</taxon>
        <taxon>Glomus</taxon>
    </lineage>
</organism>
<comment type="caution">
    <text evidence="1">The sequence shown here is derived from an EMBL/GenBank/DDBJ whole genome shotgun (WGS) entry which is preliminary data.</text>
</comment>
<name>A0A397STG8_9GLOM</name>
<protein>
    <submittedName>
        <fullName evidence="1">Uncharacterized protein</fullName>
    </submittedName>
</protein>
<proteinExistence type="predicted"/>
<dbReference type="STRING" id="658196.A0A397STG8"/>
<dbReference type="OrthoDB" id="2395092at2759"/>